<feature type="binding site" evidence="6">
    <location>
        <position position="81"/>
    </location>
    <ligand>
        <name>Mg(2+)</name>
        <dbReference type="ChEBI" id="CHEBI:18420"/>
        <note>ligand shared between all trimeric partners</note>
    </ligand>
</feature>
<evidence type="ECO:0000256" key="1">
    <source>
        <dbReference type="ARBA" id="ARBA00022448"/>
    </source>
</evidence>
<dbReference type="SUPFAM" id="SSF46973">
    <property type="entry name" value="Enzyme IIa from lactose specific PTS, IIa-lac"/>
    <property type="match status" value="1"/>
</dbReference>
<dbReference type="PANTHER" id="PTHR34382">
    <property type="entry name" value="PTS SYSTEM N,N'-DIACETYLCHITOBIOSE-SPECIFIC EIIA COMPONENT"/>
    <property type="match status" value="1"/>
</dbReference>
<feature type="modified residue" description="Phosphohistidine; by HPr" evidence="7">
    <location>
        <position position="78"/>
    </location>
</feature>
<dbReference type="GO" id="GO:0016740">
    <property type="term" value="F:transferase activity"/>
    <property type="evidence" value="ECO:0007669"/>
    <property type="project" value="UniProtKB-KW"/>
</dbReference>
<keyword evidence="2" id="KW-0762">Sugar transport</keyword>
<dbReference type="GO" id="GO:0009401">
    <property type="term" value="P:phosphoenolpyruvate-dependent sugar phosphotransferase system"/>
    <property type="evidence" value="ECO:0007669"/>
    <property type="project" value="UniProtKB-KW"/>
</dbReference>
<dbReference type="RefSeq" id="WP_120172367.1">
    <property type="nucleotide sequence ID" value="NZ_AP018400.1"/>
</dbReference>
<dbReference type="GO" id="GO:0046872">
    <property type="term" value="F:metal ion binding"/>
    <property type="evidence" value="ECO:0007669"/>
    <property type="project" value="UniProtKB-KW"/>
</dbReference>
<evidence type="ECO:0000313" key="8">
    <source>
        <dbReference type="EMBL" id="BBA93517.1"/>
    </source>
</evidence>
<protein>
    <submittedName>
        <fullName evidence="8">PTS lactose/cellobiose transporter subunit IIA</fullName>
    </submittedName>
</protein>
<evidence type="ECO:0000313" key="9">
    <source>
        <dbReference type="Proteomes" id="UP000269331"/>
    </source>
</evidence>
<accession>A0A2Z5TR90</accession>
<evidence type="ECO:0000256" key="2">
    <source>
        <dbReference type="ARBA" id="ARBA00022597"/>
    </source>
</evidence>
<gene>
    <name evidence="8" type="ORF">SR187_9580</name>
</gene>
<evidence type="ECO:0000256" key="4">
    <source>
        <dbReference type="ARBA" id="ARBA00022683"/>
    </source>
</evidence>
<evidence type="ECO:0000256" key="3">
    <source>
        <dbReference type="ARBA" id="ARBA00022679"/>
    </source>
</evidence>
<evidence type="ECO:0000256" key="7">
    <source>
        <dbReference type="PROSITE-ProRule" id="PRU00418"/>
    </source>
</evidence>
<evidence type="ECO:0000256" key="5">
    <source>
        <dbReference type="PIRSR" id="PIRSR000699-1"/>
    </source>
</evidence>
<organism evidence="8 9">
    <name type="scientific">Streptococcus ruminantium</name>
    <dbReference type="NCBI Taxonomy" id="1917441"/>
    <lineage>
        <taxon>Bacteria</taxon>
        <taxon>Bacillati</taxon>
        <taxon>Bacillota</taxon>
        <taxon>Bacilli</taxon>
        <taxon>Lactobacillales</taxon>
        <taxon>Streptococcaceae</taxon>
        <taxon>Streptococcus</taxon>
    </lineage>
</organism>
<dbReference type="EMBL" id="AP018400">
    <property type="protein sequence ID" value="BBA93517.1"/>
    <property type="molecule type" value="Genomic_DNA"/>
</dbReference>
<dbReference type="PANTHER" id="PTHR34382:SF7">
    <property type="entry name" value="PTS SYSTEM N,N'-DIACETYLCHITOBIOSE-SPECIFIC EIIA COMPONENT"/>
    <property type="match status" value="1"/>
</dbReference>
<keyword evidence="4" id="KW-0598">Phosphotransferase system</keyword>
<dbReference type="InterPro" id="IPR036542">
    <property type="entry name" value="PTS_IIA_lac/cel_sf"/>
</dbReference>
<dbReference type="Gene3D" id="1.20.58.80">
    <property type="entry name" value="Phosphotransferase system, lactose/cellobiose-type IIA subunit"/>
    <property type="match status" value="1"/>
</dbReference>
<keyword evidence="6" id="KW-0460">Magnesium</keyword>
<dbReference type="KEGG" id="srq:SR187_9580"/>
<evidence type="ECO:0000256" key="6">
    <source>
        <dbReference type="PIRSR" id="PIRSR000699-2"/>
    </source>
</evidence>
<dbReference type="Proteomes" id="UP000269331">
    <property type="component" value="Chromosome"/>
</dbReference>
<feature type="active site" description="Tele-phosphohistidine intermediate" evidence="5">
    <location>
        <position position="78"/>
    </location>
</feature>
<keyword evidence="3" id="KW-0808">Transferase</keyword>
<dbReference type="CDD" id="cd00215">
    <property type="entry name" value="PTS_IIA_lac"/>
    <property type="match status" value="1"/>
</dbReference>
<sequence length="104" mass="11364">MSSPEYLEAIMGLIMYGGEAKGYATQAIRAAKQGDFEAAEQLLQEATTSLNVAHKSQTNLLAKEASGESVELSLLMVHGQDHLMNALTFIDLAREFVEVYKKIS</sequence>
<dbReference type="PROSITE" id="PS51095">
    <property type="entry name" value="PTS_EIIA_TYPE_3"/>
    <property type="match status" value="1"/>
</dbReference>
<dbReference type="PIRSF" id="PIRSF000699">
    <property type="entry name" value="PTS_IILac_III"/>
    <property type="match status" value="1"/>
</dbReference>
<dbReference type="InterPro" id="IPR003188">
    <property type="entry name" value="PTS_IIA_lac/cel"/>
</dbReference>
<dbReference type="Pfam" id="PF02255">
    <property type="entry name" value="PTS_IIA"/>
    <property type="match status" value="1"/>
</dbReference>
<proteinExistence type="predicted"/>
<name>A0A2Z5TR90_9STRE</name>
<keyword evidence="6" id="KW-0479">Metal-binding</keyword>
<comment type="cofactor">
    <cofactor evidence="6">
        <name>Mg(2+)</name>
        <dbReference type="ChEBI" id="CHEBI:18420"/>
    </cofactor>
    <text evidence="6">Binds 1 Mg(2+) ion per trimer.</text>
</comment>
<reference evidence="8 9" key="1">
    <citation type="journal article" date="2018" name="Genome Biol. Evol.">
        <title>Complete Genome Sequence of Streptococcus ruminantium sp. nov. GUT-187T (=DSM 104980T =JCM 31869T), the Type Strain of S. ruminantium, and Comparison with Genome Sequences of Streptococcus suis Strains.</title>
        <authorList>
            <person name="Tohya M."/>
            <person name="Sekizaki T."/>
            <person name="Miyoshi-Akiyama T."/>
        </authorList>
    </citation>
    <scope>NUCLEOTIDE SEQUENCE [LARGE SCALE GENOMIC DNA]</scope>
    <source>
        <strain evidence="8 9">GUT187T</strain>
    </source>
</reference>
<dbReference type="OrthoDB" id="350602at2"/>
<dbReference type="GeneID" id="52230404"/>
<dbReference type="AlphaFoldDB" id="A0A2Z5TR90"/>
<keyword evidence="1" id="KW-0813">Transport</keyword>